<feature type="transmembrane region" description="Helical" evidence="9">
    <location>
        <begin position="797"/>
        <end position="819"/>
    </location>
</feature>
<gene>
    <name evidence="10" type="ORF">DASC09_049420</name>
</gene>
<feature type="transmembrane region" description="Helical" evidence="9">
    <location>
        <begin position="722"/>
        <end position="740"/>
    </location>
</feature>
<dbReference type="RefSeq" id="XP_064854613.1">
    <property type="nucleotide sequence ID" value="XM_064998541.1"/>
</dbReference>
<feature type="transmembrane region" description="Helical" evidence="9">
    <location>
        <begin position="770"/>
        <end position="785"/>
    </location>
</feature>
<dbReference type="GeneID" id="90075592"/>
<proteinExistence type="inferred from homology"/>
<evidence type="ECO:0000256" key="5">
    <source>
        <dbReference type="ARBA" id="ARBA00022856"/>
    </source>
</evidence>
<evidence type="ECO:0000256" key="3">
    <source>
        <dbReference type="ARBA" id="ARBA00022448"/>
    </source>
</evidence>
<keyword evidence="3" id="KW-0813">Transport</keyword>
<dbReference type="GO" id="GO:0035673">
    <property type="term" value="F:oligopeptide transmembrane transporter activity"/>
    <property type="evidence" value="ECO:0007669"/>
    <property type="project" value="InterPro"/>
</dbReference>
<evidence type="ECO:0000313" key="10">
    <source>
        <dbReference type="EMBL" id="GMM37617.1"/>
    </source>
</evidence>
<dbReference type="GO" id="GO:0016020">
    <property type="term" value="C:membrane"/>
    <property type="evidence" value="ECO:0007669"/>
    <property type="project" value="UniProtKB-SubCell"/>
</dbReference>
<dbReference type="NCBIfam" id="TIGR00728">
    <property type="entry name" value="OPT_sfam"/>
    <property type="match status" value="1"/>
</dbReference>
<dbReference type="InterPro" id="IPR004813">
    <property type="entry name" value="OPT"/>
</dbReference>
<accession>A0AAV5QRV7</accession>
<feature type="transmembrane region" description="Helical" evidence="9">
    <location>
        <begin position="406"/>
        <end position="428"/>
    </location>
</feature>
<feature type="transmembrane region" description="Helical" evidence="9">
    <location>
        <begin position="747"/>
        <end position="764"/>
    </location>
</feature>
<feature type="transmembrane region" description="Helical" evidence="9">
    <location>
        <begin position="235"/>
        <end position="256"/>
    </location>
</feature>
<keyword evidence="11" id="KW-1185">Reference proteome</keyword>
<sequence length="866" mass="97647">MSGASIDEKKFNEKGDNLVTLNSGSTTHSLGEDDYVFGQLDEGYRQKLYEKLGHGNLDSGERIPDIEYLFEKTDEMPISRALEILKESLVYHEGDPNFPIEDFQLIGELAQGLENNTNMSPEDWAFQTKMLATLNEFHSPYPEVRAISSPLDDPTLPVETIRAYFLGFFWTIIGTAINEFFTHRQPAITITSSVCQMLLYPCGKFLEKVLPDWGFTLFGTRHSLNPCPWSYKEQMFATIIFNVAIGGVYVSSNIYVQKLDIFYGSKWVNIGYEILLTISTQTLGIGFAGILRKVAIYPVKSVWPTLLPTLALNQALLKPEHKETIHGWSMSRYKFFFIFCAGSFSWFWLPDYLFTALSTFNWTTWIAPQNFNLAAITGSVTGLGLNPWSTFDWNVLSFNAPLATPFYTQVNFISGSIICFFCIVGVYYSNYKWTGYLPINSNSVFSNTGTPYNVQKVITNGKLDVEKYKKYGPPYYSAANLVLYGAYFAMYPFTIIYTCYTDWMAISASLKSLGGMFTSFGKSNFENFKDPHSRMMAKYKETPDWWFMVIIAVSLVFAILCVKLYPANTPVWGIFFTIGINVFFLIPITIIYSVTGFTFGLNVLVELIIGYAIPGNGDALMTLKAFGYNIGGQAENFITDQKIAHYSKIPPRAIFRGQMIAIGLQILTSLLVISWETANIAGICTPDQPDKFTCPSERTYYSSSVLWGVIGPQRVFGPLYPILKWCFLIGAVLAVACILLKKYFKKQTQYFFPTTVIGGFLIYAPYNLSYYLPGVVLGFIFNYWIKTRKSAWWEKYNYILSSALDTGVAFSAIIIFFAVQLKEVDVNWWGNIVSSAGIDGGNGQQSLLSPTSAPDGYFGLRYGTFE</sequence>
<feature type="transmembrane region" description="Helical" evidence="9">
    <location>
        <begin position="333"/>
        <end position="349"/>
    </location>
</feature>
<dbReference type="InterPro" id="IPR004648">
    <property type="entry name" value="Oligpept_transpt"/>
</dbReference>
<feature type="transmembrane region" description="Helical" evidence="9">
    <location>
        <begin position="475"/>
        <end position="497"/>
    </location>
</feature>
<keyword evidence="7 9" id="KW-1133">Transmembrane helix</keyword>
<evidence type="ECO:0000256" key="4">
    <source>
        <dbReference type="ARBA" id="ARBA00022692"/>
    </source>
</evidence>
<evidence type="ECO:0000256" key="2">
    <source>
        <dbReference type="ARBA" id="ARBA00008807"/>
    </source>
</evidence>
<feature type="transmembrane region" description="Helical" evidence="9">
    <location>
        <begin position="571"/>
        <end position="594"/>
    </location>
</feature>
<evidence type="ECO:0000256" key="8">
    <source>
        <dbReference type="ARBA" id="ARBA00023136"/>
    </source>
</evidence>
<comment type="caution">
    <text evidence="10">The sequence shown here is derived from an EMBL/GenBank/DDBJ whole genome shotgun (WGS) entry which is preliminary data.</text>
</comment>
<dbReference type="AlphaFoldDB" id="A0AAV5QRV7"/>
<dbReference type="NCBIfam" id="TIGR00727">
    <property type="entry name" value="ISP4_OPT"/>
    <property type="match status" value="1"/>
</dbReference>
<dbReference type="PANTHER" id="PTHR22601">
    <property type="entry name" value="ISP4 LIKE PROTEIN"/>
    <property type="match status" value="1"/>
</dbReference>
<dbReference type="EMBL" id="BTFZ01000012">
    <property type="protein sequence ID" value="GMM37617.1"/>
    <property type="molecule type" value="Genomic_DNA"/>
</dbReference>
<dbReference type="GO" id="GO:0015031">
    <property type="term" value="P:protein transport"/>
    <property type="evidence" value="ECO:0007669"/>
    <property type="project" value="UniProtKB-KW"/>
</dbReference>
<comment type="similarity">
    <text evidence="2">Belongs to the oligopeptide OPT transporter family.</text>
</comment>
<name>A0AAV5QRV7_9ASCO</name>
<keyword evidence="4 9" id="KW-0812">Transmembrane</keyword>
<feature type="transmembrane region" description="Helical" evidence="9">
    <location>
        <begin position="545"/>
        <end position="565"/>
    </location>
</feature>
<evidence type="ECO:0000256" key="1">
    <source>
        <dbReference type="ARBA" id="ARBA00004141"/>
    </source>
</evidence>
<organism evidence="10 11">
    <name type="scientific">Saccharomycopsis crataegensis</name>
    <dbReference type="NCBI Taxonomy" id="43959"/>
    <lineage>
        <taxon>Eukaryota</taxon>
        <taxon>Fungi</taxon>
        <taxon>Dikarya</taxon>
        <taxon>Ascomycota</taxon>
        <taxon>Saccharomycotina</taxon>
        <taxon>Saccharomycetes</taxon>
        <taxon>Saccharomycopsidaceae</taxon>
        <taxon>Saccharomycopsis</taxon>
    </lineage>
</organism>
<comment type="subcellular location">
    <subcellularLocation>
        <location evidence="1">Membrane</location>
        <topology evidence="1">Multi-pass membrane protein</topology>
    </subcellularLocation>
</comment>
<protein>
    <recommendedName>
        <fullName evidence="12">OPT family small oligopeptide transporter</fullName>
    </recommendedName>
</protein>
<dbReference type="Pfam" id="PF03169">
    <property type="entry name" value="OPT"/>
    <property type="match status" value="1"/>
</dbReference>
<reference evidence="10 11" key="1">
    <citation type="journal article" date="2023" name="Elife">
        <title>Identification of key yeast species and microbe-microbe interactions impacting larval growth of Drosophila in the wild.</title>
        <authorList>
            <person name="Mure A."/>
            <person name="Sugiura Y."/>
            <person name="Maeda R."/>
            <person name="Honda K."/>
            <person name="Sakurai N."/>
            <person name="Takahashi Y."/>
            <person name="Watada M."/>
            <person name="Katoh T."/>
            <person name="Gotoh A."/>
            <person name="Gotoh Y."/>
            <person name="Taniguchi I."/>
            <person name="Nakamura K."/>
            <person name="Hayashi T."/>
            <person name="Katayama T."/>
            <person name="Uemura T."/>
            <person name="Hattori Y."/>
        </authorList>
    </citation>
    <scope>NUCLEOTIDE SEQUENCE [LARGE SCALE GENOMIC DNA]</scope>
    <source>
        <strain evidence="10 11">SC-9</strain>
    </source>
</reference>
<feature type="transmembrane region" description="Helical" evidence="9">
    <location>
        <begin position="653"/>
        <end position="673"/>
    </location>
</feature>
<evidence type="ECO:0008006" key="12">
    <source>
        <dbReference type="Google" id="ProtNLM"/>
    </source>
</evidence>
<evidence type="ECO:0000256" key="6">
    <source>
        <dbReference type="ARBA" id="ARBA00022927"/>
    </source>
</evidence>
<keyword evidence="6" id="KW-0653">Protein transport</keyword>
<evidence type="ECO:0000256" key="7">
    <source>
        <dbReference type="ARBA" id="ARBA00022989"/>
    </source>
</evidence>
<keyword evidence="5" id="KW-0571">Peptide transport</keyword>
<evidence type="ECO:0000313" key="11">
    <source>
        <dbReference type="Proteomes" id="UP001360560"/>
    </source>
</evidence>
<evidence type="ECO:0000256" key="9">
    <source>
        <dbReference type="SAM" id="Phobius"/>
    </source>
</evidence>
<dbReference type="Proteomes" id="UP001360560">
    <property type="component" value="Unassembled WGS sequence"/>
</dbReference>
<keyword evidence="8 9" id="KW-0472">Membrane</keyword>